<comment type="caution">
    <text evidence="2">The sequence shown here is derived from an EMBL/GenBank/DDBJ whole genome shotgun (WGS) entry which is preliminary data.</text>
</comment>
<keyword evidence="3" id="KW-1185">Reference proteome</keyword>
<dbReference type="RefSeq" id="WP_203897171.1">
    <property type="nucleotide sequence ID" value="NZ_BOPF01000002.1"/>
</dbReference>
<evidence type="ECO:0008006" key="4">
    <source>
        <dbReference type="Google" id="ProtNLM"/>
    </source>
</evidence>
<feature type="transmembrane region" description="Helical" evidence="1">
    <location>
        <begin position="12"/>
        <end position="31"/>
    </location>
</feature>
<dbReference type="Pfam" id="PF00756">
    <property type="entry name" value="Esterase"/>
    <property type="match status" value="1"/>
</dbReference>
<dbReference type="Gene3D" id="3.40.50.1820">
    <property type="entry name" value="alpha/beta hydrolase"/>
    <property type="match status" value="1"/>
</dbReference>
<keyword evidence="1" id="KW-1133">Transmembrane helix</keyword>
<feature type="transmembrane region" description="Helical" evidence="1">
    <location>
        <begin position="40"/>
        <end position="59"/>
    </location>
</feature>
<dbReference type="PANTHER" id="PTHR48098">
    <property type="entry name" value="ENTEROCHELIN ESTERASE-RELATED"/>
    <property type="match status" value="1"/>
</dbReference>
<dbReference type="PANTHER" id="PTHR48098:SF1">
    <property type="entry name" value="DIACYLGLYCEROL ACYLTRANSFERASE_MYCOLYLTRANSFERASE AG85A"/>
    <property type="match status" value="1"/>
</dbReference>
<name>A0A8J3YGK8_9ACTN</name>
<feature type="transmembrane region" description="Helical" evidence="1">
    <location>
        <begin position="99"/>
        <end position="118"/>
    </location>
</feature>
<reference evidence="2" key="1">
    <citation type="submission" date="2021-01" db="EMBL/GenBank/DDBJ databases">
        <title>Whole genome shotgun sequence of Virgisporangium aliadipatigenens NBRC 105644.</title>
        <authorList>
            <person name="Komaki H."/>
            <person name="Tamura T."/>
        </authorList>
    </citation>
    <scope>NUCLEOTIDE SEQUENCE</scope>
    <source>
        <strain evidence="2">NBRC 105644</strain>
    </source>
</reference>
<dbReference type="EMBL" id="BOPF01000002">
    <property type="protein sequence ID" value="GIJ43613.1"/>
    <property type="molecule type" value="Genomic_DNA"/>
</dbReference>
<accession>A0A8J3YGK8</accession>
<sequence>MRSPLEWSLLGGAVPATLGAIGGLGAGLLLYRTVRRRPRAVLAAGALALAFVAVGGWIVDDVWRPFPDRLPAAVLRRTAFGVAGVALVVVAWRGSAWRTRVLSVAAAVAMVLSSAAQVNDYYGQYPTFRAAMGVPPRNQISLGDVPLRAERLVAPPPGRPLSAVWRRPPSLPDGGRLLSIPIPGVRSGFAARPAWIYLPPAYLSGERARLPVLILIHGQPGGTRDWIDGGKLDQVLDRFARAHDGLAPIVVMPDALGTTMANPLCLDSRLGRLETYLSEDVPEWIREGLEVDPDHRHWAIGGYSYGGTCALQLGVRRPDRFATLLDISGQNEPTLGSRAGTVAAAFGGDERAFREANPLDIMARRRFPETTALIVVGRDDHAYRPQQREVRAACERAGMNVQYWELPGGHTWQVWGEGLVVALPALAARMGLTHG</sequence>
<gene>
    <name evidence="2" type="ORF">Val02_04990</name>
</gene>
<evidence type="ECO:0000313" key="2">
    <source>
        <dbReference type="EMBL" id="GIJ43613.1"/>
    </source>
</evidence>
<feature type="transmembrane region" description="Helical" evidence="1">
    <location>
        <begin position="74"/>
        <end position="92"/>
    </location>
</feature>
<dbReference type="GO" id="GO:0016747">
    <property type="term" value="F:acyltransferase activity, transferring groups other than amino-acyl groups"/>
    <property type="evidence" value="ECO:0007669"/>
    <property type="project" value="TreeGrafter"/>
</dbReference>
<dbReference type="AlphaFoldDB" id="A0A8J3YGK8"/>
<protein>
    <recommendedName>
        <fullName evidence="4">Esterase</fullName>
    </recommendedName>
</protein>
<organism evidence="2 3">
    <name type="scientific">Virgisporangium aliadipatigenens</name>
    <dbReference type="NCBI Taxonomy" id="741659"/>
    <lineage>
        <taxon>Bacteria</taxon>
        <taxon>Bacillati</taxon>
        <taxon>Actinomycetota</taxon>
        <taxon>Actinomycetes</taxon>
        <taxon>Micromonosporales</taxon>
        <taxon>Micromonosporaceae</taxon>
        <taxon>Virgisporangium</taxon>
    </lineage>
</organism>
<dbReference type="SUPFAM" id="SSF53474">
    <property type="entry name" value="alpha/beta-Hydrolases"/>
    <property type="match status" value="1"/>
</dbReference>
<dbReference type="InterPro" id="IPR050583">
    <property type="entry name" value="Mycobacterial_A85_antigen"/>
</dbReference>
<dbReference type="InterPro" id="IPR029058">
    <property type="entry name" value="AB_hydrolase_fold"/>
</dbReference>
<keyword evidence="1" id="KW-0812">Transmembrane</keyword>
<proteinExistence type="predicted"/>
<evidence type="ECO:0000313" key="3">
    <source>
        <dbReference type="Proteomes" id="UP000619260"/>
    </source>
</evidence>
<dbReference type="Proteomes" id="UP000619260">
    <property type="component" value="Unassembled WGS sequence"/>
</dbReference>
<keyword evidence="1" id="KW-0472">Membrane</keyword>
<dbReference type="InterPro" id="IPR000801">
    <property type="entry name" value="Esterase-like"/>
</dbReference>
<evidence type="ECO:0000256" key="1">
    <source>
        <dbReference type="SAM" id="Phobius"/>
    </source>
</evidence>